<evidence type="ECO:0000256" key="1">
    <source>
        <dbReference type="ARBA" id="ARBA00004418"/>
    </source>
</evidence>
<dbReference type="Proteomes" id="UP001271769">
    <property type="component" value="Unassembled WGS sequence"/>
</dbReference>
<dbReference type="SUPFAM" id="SSF53850">
    <property type="entry name" value="Periplasmic binding protein-like II"/>
    <property type="match status" value="1"/>
</dbReference>
<gene>
    <name evidence="5" type="ORF">SMD31_16000</name>
</gene>
<evidence type="ECO:0000313" key="6">
    <source>
        <dbReference type="Proteomes" id="UP001271769"/>
    </source>
</evidence>
<keyword evidence="2" id="KW-0813">Transport</keyword>
<dbReference type="EMBL" id="JAXCLX010000003">
    <property type="protein sequence ID" value="MDY0873443.1"/>
    <property type="molecule type" value="Genomic_DNA"/>
</dbReference>
<dbReference type="InterPro" id="IPR006059">
    <property type="entry name" value="SBP"/>
</dbReference>
<name>A0ABU5E1I7_9PROT</name>
<reference evidence="5 6" key="1">
    <citation type="journal article" date="2013" name="Antonie Van Leeuwenhoek">
        <title>Dongia rigui sp. nov., isolated from freshwater of a large wetland in Korea.</title>
        <authorList>
            <person name="Baik K.S."/>
            <person name="Hwang Y.M."/>
            <person name="Choi J.S."/>
            <person name="Kwon J."/>
            <person name="Seong C.N."/>
        </authorList>
    </citation>
    <scope>NUCLEOTIDE SEQUENCE [LARGE SCALE GENOMIC DNA]</scope>
    <source>
        <strain evidence="5 6">04SU4-P</strain>
    </source>
</reference>
<keyword evidence="3" id="KW-0732">Signal</keyword>
<dbReference type="InterPro" id="IPR006311">
    <property type="entry name" value="TAT_signal"/>
</dbReference>
<sequence length="368" mass="40748">METQDFLKAMKSGRMSRRDILQMLTAAGLTMTMLPVGRANAADGEVIYFTWEGYNDPGFHPGYTAKHNAEPEGPVFGDVEEALTKVRSGFKVDIVHPCNLDLKRWRDADVLQPIDTSRLSNFANLFPGLTKLPYAQGDKGEQFFIPVDWGNTSILYRPDLFDVKEESWTMLWDERYTGQLSMSADATEAVAIAGIVVGAKDPFNLTDDELAKAKELLVKQKPLMRFYWDSNSAVEQALASGELVAATGWNSSVVTLSGQGVNIKFANPKEGIMSYCCGLVLTKDAPHIDKAYDLIDAMIAPEAGKWLIEAQGYGHSNAKTFELVDDKILAERGLPKDPSEFFAKGIFQQPTMEVERVQKIFEEVKAGA</sequence>
<comment type="subcellular location">
    <subcellularLocation>
        <location evidence="1">Periplasm</location>
    </subcellularLocation>
</comment>
<keyword evidence="4" id="KW-0574">Periplasm</keyword>
<comment type="caution">
    <text evidence="5">The sequence shown here is derived from an EMBL/GenBank/DDBJ whole genome shotgun (WGS) entry which is preliminary data.</text>
</comment>
<accession>A0ABU5E1I7</accession>
<evidence type="ECO:0000256" key="4">
    <source>
        <dbReference type="ARBA" id="ARBA00022764"/>
    </source>
</evidence>
<dbReference type="InterPro" id="IPR001188">
    <property type="entry name" value="Sperm_putr-bd"/>
</dbReference>
<dbReference type="PRINTS" id="PR00909">
    <property type="entry name" value="SPERMDNBNDNG"/>
</dbReference>
<protein>
    <submittedName>
        <fullName evidence="5">Extracellular solute-binding protein</fullName>
    </submittedName>
</protein>
<evidence type="ECO:0000256" key="2">
    <source>
        <dbReference type="ARBA" id="ARBA00022448"/>
    </source>
</evidence>
<organism evidence="5 6">
    <name type="scientific">Dongia rigui</name>
    <dbReference type="NCBI Taxonomy" id="940149"/>
    <lineage>
        <taxon>Bacteria</taxon>
        <taxon>Pseudomonadati</taxon>
        <taxon>Pseudomonadota</taxon>
        <taxon>Alphaproteobacteria</taxon>
        <taxon>Rhodospirillales</taxon>
        <taxon>Dongiaceae</taxon>
        <taxon>Dongia</taxon>
    </lineage>
</organism>
<dbReference type="RefSeq" id="WP_320501917.1">
    <property type="nucleotide sequence ID" value="NZ_JAXCLX010000003.1"/>
</dbReference>
<dbReference type="PROSITE" id="PS51318">
    <property type="entry name" value="TAT"/>
    <property type="match status" value="1"/>
</dbReference>
<dbReference type="Gene3D" id="3.40.190.10">
    <property type="entry name" value="Periplasmic binding protein-like II"/>
    <property type="match status" value="2"/>
</dbReference>
<keyword evidence="6" id="KW-1185">Reference proteome</keyword>
<dbReference type="Pfam" id="PF13416">
    <property type="entry name" value="SBP_bac_8"/>
    <property type="match status" value="1"/>
</dbReference>
<evidence type="ECO:0000256" key="3">
    <source>
        <dbReference type="ARBA" id="ARBA00022729"/>
    </source>
</evidence>
<dbReference type="PANTHER" id="PTHR30222:SF17">
    <property type="entry name" value="SPERMIDINE_PUTRESCINE-BINDING PERIPLASMIC PROTEIN"/>
    <property type="match status" value="1"/>
</dbReference>
<dbReference type="PANTHER" id="PTHR30222">
    <property type="entry name" value="SPERMIDINE/PUTRESCINE-BINDING PERIPLASMIC PROTEIN"/>
    <property type="match status" value="1"/>
</dbReference>
<proteinExistence type="predicted"/>
<evidence type="ECO:0000313" key="5">
    <source>
        <dbReference type="EMBL" id="MDY0873443.1"/>
    </source>
</evidence>